<evidence type="ECO:0000259" key="7">
    <source>
        <dbReference type="Pfam" id="PF14737"/>
    </source>
</evidence>
<dbReference type="Proteomes" id="UP000242450">
    <property type="component" value="Chromosome 4"/>
</dbReference>
<evidence type="ECO:0000256" key="6">
    <source>
        <dbReference type="ARBA" id="ARBA00025165"/>
    </source>
</evidence>
<dbReference type="PANTHER" id="PTHR22118:SF14">
    <property type="entry name" value="DYNEIN AXONEMAL ASSEMBLY FACTOR 3"/>
    <property type="match status" value="1"/>
</dbReference>
<evidence type="ECO:0000313" key="10">
    <source>
        <dbReference type="Proteomes" id="UP000242450"/>
    </source>
</evidence>
<name>A0A212DDG7_CEREH</name>
<evidence type="ECO:0000256" key="2">
    <source>
        <dbReference type="ARBA" id="ARBA00022490"/>
    </source>
</evidence>
<evidence type="ECO:0000256" key="5">
    <source>
        <dbReference type="ARBA" id="ARBA00024431"/>
    </source>
</evidence>
<feature type="domain" description="Dynein assembly factor 3 C-terminal" evidence="8">
    <location>
        <begin position="218"/>
        <end position="300"/>
    </location>
</feature>
<dbReference type="InterPro" id="IPR039304">
    <property type="entry name" value="DNAAF3"/>
</dbReference>
<comment type="similarity">
    <text evidence="1">Belongs to the DNAAF3 family.</text>
</comment>
<comment type="subcellular location">
    <subcellularLocation>
        <location evidence="4">Dynein axonemal particle</location>
    </subcellularLocation>
</comment>
<dbReference type="PANTHER" id="PTHR22118">
    <property type="entry name" value="DYNEIN ASSEMBLY FACTOR 3, AXONEMAL"/>
    <property type="match status" value="1"/>
</dbReference>
<comment type="function">
    <text evidence="6">Required for the assembly of axonemal inner and outer dynein arms. Involved in preassembly of dyneins into complexes before their transport into cilia.</text>
</comment>
<evidence type="ECO:0000256" key="1">
    <source>
        <dbReference type="ARBA" id="ARBA00010449"/>
    </source>
</evidence>
<dbReference type="OrthoDB" id="538817at2759"/>
<dbReference type="InterPro" id="IPR028235">
    <property type="entry name" value="DNAAF3_C"/>
</dbReference>
<evidence type="ECO:0000313" key="9">
    <source>
        <dbReference type="EMBL" id="OWK16222.1"/>
    </source>
</evidence>
<sequence>MTTPAGSGTGFGSVSWWGLSPAVDLQAESPPVDPDSQADTEHETPELNVLLLGSVDGRHLLRTLARAALWPRRRFHFYVLENNLEAVARHVLIFSLALEDPEKMGLQEKLKQEIQGWGYLQGMGVGIREETQFRERDALEAVFRFWAGGEKGPEAFPMIRLWDSRLRQYLGSRYDARRGVSDWDLHMKLHDRGVRAGGGGGGAGVPVLAVEEAGLGPARVIHTREFRRWRDTGVAFELRDSSAYHVPNRTLASGRLLSHRGERVAARGYWGDIATGPFVAFGIEADDETLLKTSNGQPVKV</sequence>
<evidence type="ECO:0000256" key="4">
    <source>
        <dbReference type="ARBA" id="ARBA00024190"/>
    </source>
</evidence>
<dbReference type="AlphaFoldDB" id="A0A212DDG7"/>
<dbReference type="Pfam" id="PF14740">
    <property type="entry name" value="DUF4471"/>
    <property type="match status" value="2"/>
</dbReference>
<organism evidence="9 10">
    <name type="scientific">Cervus elaphus hippelaphus</name>
    <name type="common">European red deer</name>
    <dbReference type="NCBI Taxonomy" id="46360"/>
    <lineage>
        <taxon>Eukaryota</taxon>
        <taxon>Metazoa</taxon>
        <taxon>Chordata</taxon>
        <taxon>Craniata</taxon>
        <taxon>Vertebrata</taxon>
        <taxon>Euteleostomi</taxon>
        <taxon>Mammalia</taxon>
        <taxon>Eutheria</taxon>
        <taxon>Laurasiatheria</taxon>
        <taxon>Artiodactyla</taxon>
        <taxon>Ruminantia</taxon>
        <taxon>Pecora</taxon>
        <taxon>Cervidae</taxon>
        <taxon>Cervinae</taxon>
        <taxon>Cervus</taxon>
    </lineage>
</organism>
<dbReference type="GO" id="GO:0120293">
    <property type="term" value="C:dynein axonemal particle"/>
    <property type="evidence" value="ECO:0007669"/>
    <property type="project" value="UniProtKB-SubCell"/>
</dbReference>
<dbReference type="InterPro" id="IPR027974">
    <property type="entry name" value="DUF4470"/>
</dbReference>
<keyword evidence="3" id="KW-0970">Cilium biogenesis/degradation</keyword>
<keyword evidence="10" id="KW-1185">Reference proteome</keyword>
<keyword evidence="2" id="KW-0963">Cytoplasm</keyword>
<evidence type="ECO:0000259" key="8">
    <source>
        <dbReference type="Pfam" id="PF14740"/>
    </source>
</evidence>
<dbReference type="GO" id="GO:0044458">
    <property type="term" value="P:motile cilium assembly"/>
    <property type="evidence" value="ECO:0007669"/>
    <property type="project" value="TreeGrafter"/>
</dbReference>
<protein>
    <recommendedName>
        <fullName evidence="5">Dynein axonemal assembly factor 3</fullName>
    </recommendedName>
</protein>
<comment type="caution">
    <text evidence="9">The sequence shown here is derived from an EMBL/GenBank/DDBJ whole genome shotgun (WGS) entry which is preliminary data.</text>
</comment>
<proteinExistence type="inferred from homology"/>
<dbReference type="GO" id="GO:0070286">
    <property type="term" value="P:axonemal dynein complex assembly"/>
    <property type="evidence" value="ECO:0007669"/>
    <property type="project" value="InterPro"/>
</dbReference>
<gene>
    <name evidence="9" type="ORF">Celaphus_00004881</name>
</gene>
<feature type="domain" description="Dynein assembly factor 3 C-terminal" evidence="8">
    <location>
        <begin position="130"/>
        <end position="194"/>
    </location>
</feature>
<evidence type="ECO:0000256" key="3">
    <source>
        <dbReference type="ARBA" id="ARBA00022794"/>
    </source>
</evidence>
<feature type="domain" description="DUF4470" evidence="7">
    <location>
        <begin position="16"/>
        <end position="117"/>
    </location>
</feature>
<accession>A0A212DDG7</accession>
<dbReference type="EMBL" id="MKHE01000004">
    <property type="protein sequence ID" value="OWK16222.1"/>
    <property type="molecule type" value="Genomic_DNA"/>
</dbReference>
<reference evidence="9 10" key="1">
    <citation type="journal article" date="2018" name="Mol. Genet. Genomics">
        <title>The red deer Cervus elaphus genome CerEla1.0: sequencing, annotating, genes, and chromosomes.</title>
        <authorList>
            <person name="Bana N.A."/>
            <person name="Nyiri A."/>
            <person name="Nagy J."/>
            <person name="Frank K."/>
            <person name="Nagy T."/>
            <person name="Steger V."/>
            <person name="Schiller M."/>
            <person name="Lakatos P."/>
            <person name="Sugar L."/>
            <person name="Horn P."/>
            <person name="Barta E."/>
            <person name="Orosz L."/>
        </authorList>
    </citation>
    <scope>NUCLEOTIDE SEQUENCE [LARGE SCALE GENOMIC DNA]</scope>
    <source>
        <strain evidence="9">Hungarian</strain>
    </source>
</reference>
<dbReference type="Pfam" id="PF14737">
    <property type="entry name" value="DUF4470"/>
    <property type="match status" value="1"/>
</dbReference>